<name>A0A820CIR1_9BILA</name>
<dbReference type="AlphaFoldDB" id="A0A820CIR1"/>
<proteinExistence type="predicted"/>
<reference evidence="1" key="1">
    <citation type="submission" date="2021-02" db="EMBL/GenBank/DDBJ databases">
        <authorList>
            <person name="Nowell W R."/>
        </authorList>
    </citation>
    <scope>NUCLEOTIDE SEQUENCE</scope>
</reference>
<comment type="caution">
    <text evidence="1">The sequence shown here is derived from an EMBL/GenBank/DDBJ whole genome shotgun (WGS) entry which is preliminary data.</text>
</comment>
<dbReference type="EMBL" id="CAJOAY010010008">
    <property type="protein sequence ID" value="CAF4214374.1"/>
    <property type="molecule type" value="Genomic_DNA"/>
</dbReference>
<sequence length="522" mass="60787">LCSLIGTGNNRLERIILEKSHSLDFTFDYYKSPYEAFMKRFYTYVMPCIYDNIQFLAFNLQHLTDINTFAEENCGGTFPNLTHLKIMIGKKCSGTGTIFTLGNNLVSKFRRQPLFSILPQLFDYEDIDMGRKISAFRCSSLMRSVISFELDDDCILPKLLTSDELFFPQSPHLTHLRITLWSFAECIRLLRQLGSQLHSFVVHMSFICIREPDTISQMALISCPNLKELTITNYRNTPQYEQCILPLLQRLSAVQYLGLFLAIGIGRHAPNHFIDEFDLEKDIISYLPHLCEFRFHIRSVLSHAPHQNANTIRQSFRRQQQSVDCVLDYFNNSYGQCQIYSLPFTGTRLDFISNRFPIFDDKNTFSNVTILLLFDDVKPFEDAFFRVIARALPYLKSLEVINRLEQQEKSKAITNFTVFTNLITLILPDIHINYAEQLLYRTHLPHLVELLIHYEPLLAIVTENQQQARVNCSKIELIRILESPDDIDLEYILNFFPNRFSKTGKKNKLKDLISRSILHCVH</sequence>
<evidence type="ECO:0000313" key="2">
    <source>
        <dbReference type="Proteomes" id="UP000663881"/>
    </source>
</evidence>
<feature type="non-terminal residue" evidence="1">
    <location>
        <position position="1"/>
    </location>
</feature>
<organism evidence="1 2">
    <name type="scientific">Adineta steineri</name>
    <dbReference type="NCBI Taxonomy" id="433720"/>
    <lineage>
        <taxon>Eukaryota</taxon>
        <taxon>Metazoa</taxon>
        <taxon>Spiralia</taxon>
        <taxon>Gnathifera</taxon>
        <taxon>Rotifera</taxon>
        <taxon>Eurotatoria</taxon>
        <taxon>Bdelloidea</taxon>
        <taxon>Adinetida</taxon>
        <taxon>Adinetidae</taxon>
        <taxon>Adineta</taxon>
    </lineage>
</organism>
<accession>A0A820CIR1</accession>
<gene>
    <name evidence="1" type="ORF">OKA104_LOCUS41697</name>
</gene>
<evidence type="ECO:0000313" key="1">
    <source>
        <dbReference type="EMBL" id="CAF4214374.1"/>
    </source>
</evidence>
<protein>
    <submittedName>
        <fullName evidence="1">Uncharacterized protein</fullName>
    </submittedName>
</protein>
<dbReference type="Proteomes" id="UP000663881">
    <property type="component" value="Unassembled WGS sequence"/>
</dbReference>